<name>A0A165EN28_EXIGL</name>
<dbReference type="AlphaFoldDB" id="A0A165EN28"/>
<keyword evidence="1" id="KW-0812">Transmembrane</keyword>
<sequence length="107" mass="12316">MLSPTTYCNQHRRRKPIMHSILPGHAVGLHGHLRRGIYASEHCWTAGFRKACLRSLLRVLAERTTFSAWAVSSFFLIAFEPVLFGLRNVYYRDNKRITDNGNNKPTT</sequence>
<dbReference type="Proteomes" id="UP000077266">
    <property type="component" value="Unassembled WGS sequence"/>
</dbReference>
<keyword evidence="1" id="KW-0472">Membrane</keyword>
<feature type="transmembrane region" description="Helical" evidence="1">
    <location>
        <begin position="66"/>
        <end position="86"/>
    </location>
</feature>
<proteinExistence type="predicted"/>
<dbReference type="EMBL" id="KV426129">
    <property type="protein sequence ID" value="KZV87324.1"/>
    <property type="molecule type" value="Genomic_DNA"/>
</dbReference>
<keyword evidence="3" id="KW-1185">Reference proteome</keyword>
<reference evidence="2 3" key="1">
    <citation type="journal article" date="2016" name="Mol. Biol. Evol.">
        <title>Comparative Genomics of Early-Diverging Mushroom-Forming Fungi Provides Insights into the Origins of Lignocellulose Decay Capabilities.</title>
        <authorList>
            <person name="Nagy L.G."/>
            <person name="Riley R."/>
            <person name="Tritt A."/>
            <person name="Adam C."/>
            <person name="Daum C."/>
            <person name="Floudas D."/>
            <person name="Sun H."/>
            <person name="Yadav J.S."/>
            <person name="Pangilinan J."/>
            <person name="Larsson K.H."/>
            <person name="Matsuura K."/>
            <person name="Barry K."/>
            <person name="Labutti K."/>
            <person name="Kuo R."/>
            <person name="Ohm R.A."/>
            <person name="Bhattacharya S.S."/>
            <person name="Shirouzu T."/>
            <person name="Yoshinaga Y."/>
            <person name="Martin F.M."/>
            <person name="Grigoriev I.V."/>
            <person name="Hibbett D.S."/>
        </authorList>
    </citation>
    <scope>NUCLEOTIDE SEQUENCE [LARGE SCALE GENOMIC DNA]</scope>
    <source>
        <strain evidence="2 3">HHB12029</strain>
    </source>
</reference>
<evidence type="ECO:0000256" key="1">
    <source>
        <dbReference type="SAM" id="Phobius"/>
    </source>
</evidence>
<evidence type="ECO:0000313" key="2">
    <source>
        <dbReference type="EMBL" id="KZV87324.1"/>
    </source>
</evidence>
<protein>
    <submittedName>
        <fullName evidence="2">Uncharacterized protein</fullName>
    </submittedName>
</protein>
<keyword evidence="1" id="KW-1133">Transmembrane helix</keyword>
<gene>
    <name evidence="2" type="ORF">EXIGLDRAFT_204608</name>
</gene>
<organism evidence="2 3">
    <name type="scientific">Exidia glandulosa HHB12029</name>
    <dbReference type="NCBI Taxonomy" id="1314781"/>
    <lineage>
        <taxon>Eukaryota</taxon>
        <taxon>Fungi</taxon>
        <taxon>Dikarya</taxon>
        <taxon>Basidiomycota</taxon>
        <taxon>Agaricomycotina</taxon>
        <taxon>Agaricomycetes</taxon>
        <taxon>Auriculariales</taxon>
        <taxon>Exidiaceae</taxon>
        <taxon>Exidia</taxon>
    </lineage>
</organism>
<evidence type="ECO:0000313" key="3">
    <source>
        <dbReference type="Proteomes" id="UP000077266"/>
    </source>
</evidence>
<accession>A0A165EN28</accession>
<dbReference type="InParanoid" id="A0A165EN28"/>